<accession>A0A165UCP0</accession>
<evidence type="ECO:0000256" key="1">
    <source>
        <dbReference type="SAM" id="Phobius"/>
    </source>
</evidence>
<protein>
    <submittedName>
        <fullName evidence="3">Uncharacterized protein</fullName>
    </submittedName>
</protein>
<feature type="signal peptide" evidence="2">
    <location>
        <begin position="1"/>
        <end position="19"/>
    </location>
</feature>
<evidence type="ECO:0000313" key="3">
    <source>
        <dbReference type="EMBL" id="KZT27957.1"/>
    </source>
</evidence>
<dbReference type="AlphaFoldDB" id="A0A165UCP0"/>
<keyword evidence="1" id="KW-1133">Transmembrane helix</keyword>
<proteinExistence type="predicted"/>
<dbReference type="Proteomes" id="UP000076761">
    <property type="component" value="Unassembled WGS sequence"/>
</dbReference>
<keyword evidence="2" id="KW-0732">Signal</keyword>
<keyword evidence="1" id="KW-0812">Transmembrane</keyword>
<feature type="chain" id="PRO_5007867530" evidence="2">
    <location>
        <begin position="20"/>
        <end position="269"/>
    </location>
</feature>
<organism evidence="3 4">
    <name type="scientific">Neolentinus lepideus HHB14362 ss-1</name>
    <dbReference type="NCBI Taxonomy" id="1314782"/>
    <lineage>
        <taxon>Eukaryota</taxon>
        <taxon>Fungi</taxon>
        <taxon>Dikarya</taxon>
        <taxon>Basidiomycota</taxon>
        <taxon>Agaricomycotina</taxon>
        <taxon>Agaricomycetes</taxon>
        <taxon>Gloeophyllales</taxon>
        <taxon>Gloeophyllaceae</taxon>
        <taxon>Neolentinus</taxon>
    </lineage>
</organism>
<dbReference type="InParanoid" id="A0A165UCP0"/>
<feature type="transmembrane region" description="Helical" evidence="1">
    <location>
        <begin position="250"/>
        <end position="268"/>
    </location>
</feature>
<sequence>MKTIATLTSVILAVNLVSAQSLSSGCISTLTSLVANPEFACLNAQALIPLATNPTQSVITPVNQWLQGMCSQPACTNDVISAAVSNVTTGCQSDLEAHGLQTSSSALSLVTPVIQLAYPSVRQIACLQDANDGNVMCATELLTDLQDSVGTLSVDKVIQVATQVSSSGISTLPSNVTCSNCVKQAYNIANKAFPARASQASSVLSGQCGASFVDGAQPSGVVEIASTASAAATSKSAAVGRASLVSSSSIFGIAATSLVAVFSAFVVLA</sequence>
<reference evidence="3 4" key="1">
    <citation type="journal article" date="2016" name="Mol. Biol. Evol.">
        <title>Comparative Genomics of Early-Diverging Mushroom-Forming Fungi Provides Insights into the Origins of Lignocellulose Decay Capabilities.</title>
        <authorList>
            <person name="Nagy L.G."/>
            <person name="Riley R."/>
            <person name="Tritt A."/>
            <person name="Adam C."/>
            <person name="Daum C."/>
            <person name="Floudas D."/>
            <person name="Sun H."/>
            <person name="Yadav J.S."/>
            <person name="Pangilinan J."/>
            <person name="Larsson K.H."/>
            <person name="Matsuura K."/>
            <person name="Barry K."/>
            <person name="Labutti K."/>
            <person name="Kuo R."/>
            <person name="Ohm R.A."/>
            <person name="Bhattacharya S.S."/>
            <person name="Shirouzu T."/>
            <person name="Yoshinaga Y."/>
            <person name="Martin F.M."/>
            <person name="Grigoriev I.V."/>
            <person name="Hibbett D.S."/>
        </authorList>
    </citation>
    <scope>NUCLEOTIDE SEQUENCE [LARGE SCALE GENOMIC DNA]</scope>
    <source>
        <strain evidence="3 4">HHB14362 ss-1</strain>
    </source>
</reference>
<dbReference type="OrthoDB" id="2536450at2759"/>
<evidence type="ECO:0000256" key="2">
    <source>
        <dbReference type="SAM" id="SignalP"/>
    </source>
</evidence>
<evidence type="ECO:0000313" key="4">
    <source>
        <dbReference type="Proteomes" id="UP000076761"/>
    </source>
</evidence>
<dbReference type="PANTHER" id="PTHR34862:SF1">
    <property type="entry name" value="SPARK DOMAIN-CONTAINING PROTEIN"/>
    <property type="match status" value="1"/>
</dbReference>
<name>A0A165UCP0_9AGAM</name>
<keyword evidence="4" id="KW-1185">Reference proteome</keyword>
<keyword evidence="1" id="KW-0472">Membrane</keyword>
<gene>
    <name evidence="3" type="ORF">NEOLEDRAFT_1239736</name>
</gene>
<dbReference type="PROSITE" id="PS51257">
    <property type="entry name" value="PROKAR_LIPOPROTEIN"/>
    <property type="match status" value="1"/>
</dbReference>
<dbReference type="EMBL" id="KV425559">
    <property type="protein sequence ID" value="KZT27957.1"/>
    <property type="molecule type" value="Genomic_DNA"/>
</dbReference>
<dbReference type="PANTHER" id="PTHR34862">
    <property type="entry name" value="SPARK DOMAIN-CONTAINING PROTEIN"/>
    <property type="match status" value="1"/>
</dbReference>